<protein>
    <recommendedName>
        <fullName evidence="4">DUF3307 domain-containing protein</fullName>
    </recommendedName>
</protein>
<evidence type="ECO:0000313" key="3">
    <source>
        <dbReference type="EMBL" id="QJA81284.1"/>
    </source>
</evidence>
<proteinExistence type="predicted"/>
<sequence length="105" mass="12507">MDYLILVWVHFFADFVLQSDKMALNKSSKFRYLALHCFVYLIPFLFFGIWFAIVNGVLHLIVDFVSSRVTTYLWRKEERHWFFVVIGLDQAIHITCLMLTIALSR</sequence>
<accession>A0A6M3J149</accession>
<dbReference type="EMBL" id="MT141475">
    <property type="protein sequence ID" value="QJA62572.1"/>
    <property type="molecule type" value="Genomic_DNA"/>
</dbReference>
<feature type="transmembrane region" description="Helical" evidence="1">
    <location>
        <begin position="81"/>
        <end position="103"/>
    </location>
</feature>
<dbReference type="Pfam" id="PF11750">
    <property type="entry name" value="DUF3307"/>
    <property type="match status" value="1"/>
</dbReference>
<dbReference type="AlphaFoldDB" id="A0A6M3J149"/>
<keyword evidence="1" id="KW-0812">Transmembrane</keyword>
<dbReference type="EMBL" id="MT142454">
    <property type="protein sequence ID" value="QJA81284.1"/>
    <property type="molecule type" value="Genomic_DNA"/>
</dbReference>
<feature type="transmembrane region" description="Helical" evidence="1">
    <location>
        <begin position="32"/>
        <end position="61"/>
    </location>
</feature>
<gene>
    <name evidence="3" type="ORF">MM415A00556_0004</name>
    <name evidence="2" type="ORF">MM415B00751_0008</name>
</gene>
<dbReference type="InterPro" id="IPR021737">
    <property type="entry name" value="Phage_phiKZ_Orf197"/>
</dbReference>
<keyword evidence="1" id="KW-1133">Transmembrane helix</keyword>
<organism evidence="2">
    <name type="scientific">viral metagenome</name>
    <dbReference type="NCBI Taxonomy" id="1070528"/>
    <lineage>
        <taxon>unclassified sequences</taxon>
        <taxon>metagenomes</taxon>
        <taxon>organismal metagenomes</taxon>
    </lineage>
</organism>
<reference evidence="2" key="1">
    <citation type="submission" date="2020-03" db="EMBL/GenBank/DDBJ databases">
        <title>The deep terrestrial virosphere.</title>
        <authorList>
            <person name="Holmfeldt K."/>
            <person name="Nilsson E."/>
            <person name="Simone D."/>
            <person name="Lopez-Fernandez M."/>
            <person name="Wu X."/>
            <person name="de Brujin I."/>
            <person name="Lundin D."/>
            <person name="Andersson A."/>
            <person name="Bertilsson S."/>
            <person name="Dopson M."/>
        </authorList>
    </citation>
    <scope>NUCLEOTIDE SEQUENCE</scope>
    <source>
        <strain evidence="3">MM415A00556</strain>
        <strain evidence="2">MM415B00751</strain>
    </source>
</reference>
<evidence type="ECO:0008006" key="4">
    <source>
        <dbReference type="Google" id="ProtNLM"/>
    </source>
</evidence>
<keyword evidence="1" id="KW-0472">Membrane</keyword>
<evidence type="ECO:0000313" key="2">
    <source>
        <dbReference type="EMBL" id="QJA62572.1"/>
    </source>
</evidence>
<name>A0A6M3J149_9ZZZZ</name>
<evidence type="ECO:0000256" key="1">
    <source>
        <dbReference type="SAM" id="Phobius"/>
    </source>
</evidence>